<evidence type="ECO:0000313" key="2">
    <source>
        <dbReference type="EMBL" id="JAD54510.1"/>
    </source>
</evidence>
<feature type="transmembrane region" description="Helical" evidence="1">
    <location>
        <begin position="12"/>
        <end position="35"/>
    </location>
</feature>
<keyword evidence="1" id="KW-0812">Transmembrane</keyword>
<accession>A0A0A9B011</accession>
<name>A0A0A9B011_ARUDO</name>
<keyword evidence="1" id="KW-1133">Transmembrane helix</keyword>
<reference evidence="2" key="2">
    <citation type="journal article" date="2015" name="Data Brief">
        <title>Shoot transcriptome of the giant reed, Arundo donax.</title>
        <authorList>
            <person name="Barrero R.A."/>
            <person name="Guerrero F.D."/>
            <person name="Moolhuijzen P."/>
            <person name="Goolsby J.A."/>
            <person name="Tidwell J."/>
            <person name="Bellgard S.E."/>
            <person name="Bellgard M.I."/>
        </authorList>
    </citation>
    <scope>NUCLEOTIDE SEQUENCE</scope>
    <source>
        <tissue evidence="2">Shoot tissue taken approximately 20 cm above the soil surface</tissue>
    </source>
</reference>
<reference evidence="2" key="1">
    <citation type="submission" date="2014-09" db="EMBL/GenBank/DDBJ databases">
        <authorList>
            <person name="Magalhaes I.L.F."/>
            <person name="Oliveira U."/>
            <person name="Santos F.R."/>
            <person name="Vidigal T.H.D.A."/>
            <person name="Brescovit A.D."/>
            <person name="Santos A.J."/>
        </authorList>
    </citation>
    <scope>NUCLEOTIDE SEQUENCE</scope>
    <source>
        <tissue evidence="2">Shoot tissue taken approximately 20 cm above the soil surface</tissue>
    </source>
</reference>
<dbReference type="AlphaFoldDB" id="A0A0A9B011"/>
<organism evidence="2">
    <name type="scientific">Arundo donax</name>
    <name type="common">Giant reed</name>
    <name type="synonym">Donax arundinaceus</name>
    <dbReference type="NCBI Taxonomy" id="35708"/>
    <lineage>
        <taxon>Eukaryota</taxon>
        <taxon>Viridiplantae</taxon>
        <taxon>Streptophyta</taxon>
        <taxon>Embryophyta</taxon>
        <taxon>Tracheophyta</taxon>
        <taxon>Spermatophyta</taxon>
        <taxon>Magnoliopsida</taxon>
        <taxon>Liliopsida</taxon>
        <taxon>Poales</taxon>
        <taxon>Poaceae</taxon>
        <taxon>PACMAD clade</taxon>
        <taxon>Arundinoideae</taxon>
        <taxon>Arundineae</taxon>
        <taxon>Arundo</taxon>
    </lineage>
</organism>
<protein>
    <submittedName>
        <fullName evidence="2">Uncharacterized protein</fullName>
    </submittedName>
</protein>
<sequence length="49" mass="5679">MDRYNPLMISKFCAFPLFSCSASFIFLIMLLRTYFPACGDCESWKTGVR</sequence>
<evidence type="ECO:0000256" key="1">
    <source>
        <dbReference type="SAM" id="Phobius"/>
    </source>
</evidence>
<dbReference type="EMBL" id="GBRH01243385">
    <property type="protein sequence ID" value="JAD54510.1"/>
    <property type="molecule type" value="Transcribed_RNA"/>
</dbReference>
<keyword evidence="1" id="KW-0472">Membrane</keyword>
<proteinExistence type="predicted"/>